<feature type="domain" description="GYF" evidence="4">
    <location>
        <begin position="8"/>
        <end position="56"/>
    </location>
</feature>
<keyword evidence="3" id="KW-0472">Membrane</keyword>
<dbReference type="PANTHER" id="PTHR47485">
    <property type="entry name" value="THYLAKOID LUMENAL 17.4 KDA PROTEIN, CHLOROPLASTIC"/>
    <property type="match status" value="1"/>
</dbReference>
<dbReference type="InterPro" id="IPR025640">
    <property type="entry name" value="GYF_2"/>
</dbReference>
<keyword evidence="1" id="KW-0677">Repeat</keyword>
<keyword evidence="3" id="KW-1133">Transmembrane helix</keyword>
<dbReference type="OrthoDB" id="7304622at2"/>
<feature type="compositionally biased region" description="Basic and acidic residues" evidence="2">
    <location>
        <begin position="70"/>
        <end position="79"/>
    </location>
</feature>
<gene>
    <name evidence="5" type="ORF">MPL1_12868</name>
</gene>
<dbReference type="PANTHER" id="PTHR47485:SF1">
    <property type="entry name" value="THYLAKOID LUMENAL 17.4 KDA PROTEIN, CHLOROPLASTIC"/>
    <property type="match status" value="1"/>
</dbReference>
<dbReference type="Proteomes" id="UP000012019">
    <property type="component" value="Unassembled WGS sequence"/>
</dbReference>
<dbReference type="EMBL" id="APHR01000080">
    <property type="protein sequence ID" value="EMR11954.1"/>
    <property type="molecule type" value="Genomic_DNA"/>
</dbReference>
<dbReference type="PATRIC" id="fig|1286106.3.peg.2569"/>
<organism evidence="5 6">
    <name type="scientific">Methylophaga lonarensis MPL</name>
    <dbReference type="NCBI Taxonomy" id="1286106"/>
    <lineage>
        <taxon>Bacteria</taxon>
        <taxon>Pseudomonadati</taxon>
        <taxon>Pseudomonadota</taxon>
        <taxon>Gammaproteobacteria</taxon>
        <taxon>Thiotrichales</taxon>
        <taxon>Piscirickettsiaceae</taxon>
        <taxon>Methylophaga</taxon>
    </lineage>
</organism>
<feature type="compositionally biased region" description="Basic residues" evidence="2">
    <location>
        <begin position="83"/>
        <end position="92"/>
    </location>
</feature>
<name>M7PNA4_9GAMM</name>
<keyword evidence="3" id="KW-0812">Transmembrane</keyword>
<dbReference type="Pfam" id="PF00805">
    <property type="entry name" value="Pentapeptide"/>
    <property type="match status" value="3"/>
</dbReference>
<dbReference type="STRING" id="1286106.MPL1_12868"/>
<evidence type="ECO:0000256" key="3">
    <source>
        <dbReference type="SAM" id="Phobius"/>
    </source>
</evidence>
<evidence type="ECO:0000313" key="6">
    <source>
        <dbReference type="Proteomes" id="UP000012019"/>
    </source>
</evidence>
<accession>M7PNA4</accession>
<evidence type="ECO:0000256" key="1">
    <source>
        <dbReference type="ARBA" id="ARBA00022737"/>
    </source>
</evidence>
<dbReference type="SUPFAM" id="SSF141571">
    <property type="entry name" value="Pentapeptide repeat-like"/>
    <property type="match status" value="1"/>
</dbReference>
<evidence type="ECO:0000313" key="5">
    <source>
        <dbReference type="EMBL" id="EMR11954.1"/>
    </source>
</evidence>
<keyword evidence="6" id="KW-1185">Reference proteome</keyword>
<sequence>MNKPNKLWYTRRNETISGPFTLSLIRSNFLAGRLSEEDMISDDQMQWQTIAEFPELANQPKPETIHHQLDERDGFDRRSQQAKPKRSQRIAQRRAPEPEDTIQRRQLRTMILQKQRQQHKVKIWPLIAVLLLIVVTGFFAVKQSSQMEVIIQNCQAPPIPGVNWENCLLSSSELAQSNLQRANLRNTQLAGSNLMGSNLDQAQLAYANLSYTNLSYASLKEVSLLGANLQGADLTNANLAGSNLTHADLRGAKLGDANLENTRLDNAIWTDGFICAPSSFGECIPLIRQSR</sequence>
<feature type="region of interest" description="Disordered" evidence="2">
    <location>
        <begin position="70"/>
        <end position="102"/>
    </location>
</feature>
<dbReference type="RefSeq" id="WP_009727512.1">
    <property type="nucleotide sequence ID" value="NZ_APHR01000080.1"/>
</dbReference>
<dbReference type="Gene3D" id="2.160.20.80">
    <property type="entry name" value="E3 ubiquitin-protein ligase SopA"/>
    <property type="match status" value="1"/>
</dbReference>
<protein>
    <submittedName>
        <fullName evidence="5">Low-complexity protein</fullName>
    </submittedName>
</protein>
<reference evidence="5 6" key="1">
    <citation type="journal article" date="2013" name="Genome Announc.">
        <title>Draft Genome Sequence of Methylophaga lonarensis MPLT, a Haloalkaliphilic (Non-Methane-Utilizing) Methylotroph.</title>
        <authorList>
            <person name="Shetty S.A."/>
            <person name="Marathe N.P."/>
            <person name="Munot H."/>
            <person name="Antony C.P."/>
            <person name="Dhotre D.P."/>
            <person name="Murrell J.C."/>
            <person name="Shouche Y.S."/>
        </authorList>
    </citation>
    <scope>NUCLEOTIDE SEQUENCE [LARGE SCALE GENOMIC DNA]</scope>
    <source>
        <strain evidence="5 6">MPL</strain>
    </source>
</reference>
<dbReference type="InterPro" id="IPR001646">
    <property type="entry name" value="5peptide_repeat"/>
</dbReference>
<dbReference type="Pfam" id="PF14237">
    <property type="entry name" value="GYF_2"/>
    <property type="match status" value="1"/>
</dbReference>
<evidence type="ECO:0000256" key="2">
    <source>
        <dbReference type="SAM" id="MobiDB-lite"/>
    </source>
</evidence>
<evidence type="ECO:0000259" key="4">
    <source>
        <dbReference type="Pfam" id="PF14237"/>
    </source>
</evidence>
<dbReference type="AlphaFoldDB" id="M7PNA4"/>
<feature type="transmembrane region" description="Helical" evidence="3">
    <location>
        <begin position="123"/>
        <end position="141"/>
    </location>
</feature>
<dbReference type="eggNOG" id="COG1357">
    <property type="taxonomic scope" value="Bacteria"/>
</dbReference>
<comment type="caution">
    <text evidence="5">The sequence shown here is derived from an EMBL/GenBank/DDBJ whole genome shotgun (WGS) entry which is preliminary data.</text>
</comment>
<proteinExistence type="predicted"/>